<dbReference type="EMBL" id="FJOG01000005">
    <property type="protein sequence ID" value="CZR54865.1"/>
    <property type="molecule type" value="Genomic_DNA"/>
</dbReference>
<protein>
    <recommendedName>
        <fullName evidence="2">Heterokaryon incompatibility domain-containing protein</fullName>
    </recommendedName>
</protein>
<dbReference type="PANTHER" id="PTHR33112:SF9">
    <property type="entry name" value="HETEROKARYON INCOMPATIBILITY DOMAIN-CONTAINING PROTEIN"/>
    <property type="match status" value="1"/>
</dbReference>
<dbReference type="AlphaFoldDB" id="A0A1L7WQ17"/>
<dbReference type="OrthoDB" id="3562689at2759"/>
<dbReference type="Pfam" id="PF06985">
    <property type="entry name" value="HET"/>
    <property type="match status" value="1"/>
</dbReference>
<evidence type="ECO:0000259" key="2">
    <source>
        <dbReference type="Pfam" id="PF06985"/>
    </source>
</evidence>
<evidence type="ECO:0000313" key="3">
    <source>
        <dbReference type="EMBL" id="CZR54865.1"/>
    </source>
</evidence>
<dbReference type="InterPro" id="IPR010730">
    <property type="entry name" value="HET"/>
</dbReference>
<sequence length="790" mass="89538">MAESSATPTISQRCDLCGCDRAYAWPRVPLPEAEEEDTNSYFSHFEPKMLSHAILSGCRACAFLKEGIERFETLDPCIPEIPDEIDSGSDVSDADSLDSNWPWICYRDFDKGWVVSLRCGKEDKSKPILEFIDADIESQRFISAVDSNSPSSLLWAKDLLLACKSNHQKCIRGSLHPDAPTSPTNNSPSGRLDPALPTRVLDLGPSNYAIKIWVTPSGSIGEYACLSHCWGDHQPLRTLSNNLELFTENIPWSLFPKTFQDAIVFARSLGFKYLWIDSLCIIQDDNSDWQREAANMASVYQNSFLTLSATGSPNCECGLFYKYPDPQIYTLTAPNTNGIHQEVFVRPRTPHWDDSICVDDEDPLRHSQDYPLLHRAWAYQERLLSPRVLHFCKTELVWECMERWTCQCGSFDPIANPKKDIASFRQPEVETVDDGEPTSLGEWATVVRQYSALDLTYVSDRLPALAGLAEHMHLGHRGRYLAGLWEDSLARDLVWARQSWKPDQGLLRLARPSNSSLPTWSWGSISSGTWFPRTEKFQQMCDIVQVECTLADSSNPRGNVTGGTLVVRGHVIEARLSNSKLELLGDEFSLPEWTFHPDYDISLQGPGYVEDGELLFCLTVGHDKGLIYCLALRCINEEKQVYERIGIVHPSSDQAVKVLPDWNIKGSEPGARELLLGHEIPVHKEIYCVDEKMYEEQERRRTWFADSLESINIFHDYRSKSGRTVIAKLTAEQAAEAKKDPSVWLLSKKTSVPLNDQKDAKWYLSPQNEERKARGEMFREYYLGKVVTIV</sequence>
<evidence type="ECO:0000313" key="4">
    <source>
        <dbReference type="Proteomes" id="UP000184330"/>
    </source>
</evidence>
<dbReference type="STRING" id="576137.A0A1L7WQ17"/>
<gene>
    <name evidence="3" type="ORF">PAC_04749</name>
</gene>
<dbReference type="Proteomes" id="UP000184330">
    <property type="component" value="Unassembled WGS sequence"/>
</dbReference>
<accession>A0A1L7WQ17</accession>
<feature type="region of interest" description="Disordered" evidence="1">
    <location>
        <begin position="174"/>
        <end position="194"/>
    </location>
</feature>
<dbReference type="PANTHER" id="PTHR33112">
    <property type="entry name" value="DOMAIN PROTEIN, PUTATIVE-RELATED"/>
    <property type="match status" value="1"/>
</dbReference>
<reference evidence="3 4" key="1">
    <citation type="submission" date="2016-03" db="EMBL/GenBank/DDBJ databases">
        <authorList>
            <person name="Ploux O."/>
        </authorList>
    </citation>
    <scope>NUCLEOTIDE SEQUENCE [LARGE SCALE GENOMIC DNA]</scope>
    <source>
        <strain evidence="3 4">UAMH 11012</strain>
    </source>
</reference>
<proteinExistence type="predicted"/>
<organism evidence="3 4">
    <name type="scientific">Phialocephala subalpina</name>
    <dbReference type="NCBI Taxonomy" id="576137"/>
    <lineage>
        <taxon>Eukaryota</taxon>
        <taxon>Fungi</taxon>
        <taxon>Dikarya</taxon>
        <taxon>Ascomycota</taxon>
        <taxon>Pezizomycotina</taxon>
        <taxon>Leotiomycetes</taxon>
        <taxon>Helotiales</taxon>
        <taxon>Mollisiaceae</taxon>
        <taxon>Phialocephala</taxon>
        <taxon>Phialocephala fortinii species complex</taxon>
    </lineage>
</organism>
<feature type="domain" description="Heterokaryon incompatibility" evidence="2">
    <location>
        <begin position="223"/>
        <end position="381"/>
    </location>
</feature>
<name>A0A1L7WQ17_9HELO</name>
<evidence type="ECO:0000256" key="1">
    <source>
        <dbReference type="SAM" id="MobiDB-lite"/>
    </source>
</evidence>
<keyword evidence="4" id="KW-1185">Reference proteome</keyword>